<dbReference type="Proteomes" id="UP000182740">
    <property type="component" value="Unassembled WGS sequence"/>
</dbReference>
<accession>A0A1K1QE16</accession>
<dbReference type="SUPFAM" id="SSF54909">
    <property type="entry name" value="Dimeric alpha+beta barrel"/>
    <property type="match status" value="1"/>
</dbReference>
<dbReference type="STRING" id="546364.SAMN04489730_1690"/>
<dbReference type="PANTHER" id="PTHR35174:SF3">
    <property type="entry name" value="BLL7171 PROTEIN"/>
    <property type="match status" value="1"/>
</dbReference>
<dbReference type="RefSeq" id="WP_072475725.1">
    <property type="nucleotide sequence ID" value="NZ_FPJG01000006.1"/>
</dbReference>
<reference evidence="4" key="1">
    <citation type="submission" date="2016-11" db="EMBL/GenBank/DDBJ databases">
        <authorList>
            <person name="Varghese N."/>
            <person name="Submissions S."/>
        </authorList>
    </citation>
    <scope>NUCLEOTIDE SEQUENCE [LARGE SCALE GENOMIC DNA]</scope>
    <source>
        <strain evidence="4">DSM 44671</strain>
    </source>
</reference>
<evidence type="ECO:0000259" key="2">
    <source>
        <dbReference type="Pfam" id="PF03795"/>
    </source>
</evidence>
<organism evidence="3 4">
    <name type="scientific">Amycolatopsis australiensis</name>
    <dbReference type="NCBI Taxonomy" id="546364"/>
    <lineage>
        <taxon>Bacteria</taxon>
        <taxon>Bacillati</taxon>
        <taxon>Actinomycetota</taxon>
        <taxon>Actinomycetes</taxon>
        <taxon>Pseudonocardiales</taxon>
        <taxon>Pseudonocardiaceae</taxon>
        <taxon>Amycolatopsis</taxon>
    </lineage>
</organism>
<name>A0A1K1QE16_9PSEU</name>
<proteinExistence type="inferred from homology"/>
<dbReference type="Gene3D" id="3.30.70.1060">
    <property type="entry name" value="Dimeric alpha+beta barrel"/>
    <property type="match status" value="1"/>
</dbReference>
<protein>
    <submittedName>
        <fullName evidence="3">Uncharacterized conserved protein</fullName>
    </submittedName>
</protein>
<gene>
    <name evidence="3" type="ORF">SAMN04489730_1690</name>
</gene>
<dbReference type="AlphaFoldDB" id="A0A1K1QE16"/>
<dbReference type="OrthoDB" id="668782at2"/>
<keyword evidence="4" id="KW-1185">Reference proteome</keyword>
<evidence type="ECO:0000256" key="1">
    <source>
        <dbReference type="ARBA" id="ARBA00007689"/>
    </source>
</evidence>
<dbReference type="EMBL" id="FPJG01000006">
    <property type="protein sequence ID" value="SFW58175.1"/>
    <property type="molecule type" value="Genomic_DNA"/>
</dbReference>
<dbReference type="InterPro" id="IPR011008">
    <property type="entry name" value="Dimeric_a/b-barrel"/>
</dbReference>
<dbReference type="Pfam" id="PF03795">
    <property type="entry name" value="YCII"/>
    <property type="match status" value="1"/>
</dbReference>
<feature type="domain" description="YCII-related" evidence="2">
    <location>
        <begin position="1"/>
        <end position="116"/>
    </location>
</feature>
<comment type="similarity">
    <text evidence="1">Belongs to the YciI family.</text>
</comment>
<dbReference type="PANTHER" id="PTHR35174">
    <property type="entry name" value="BLL7171 PROTEIN-RELATED"/>
    <property type="match status" value="1"/>
</dbReference>
<evidence type="ECO:0000313" key="4">
    <source>
        <dbReference type="Proteomes" id="UP000182740"/>
    </source>
</evidence>
<sequence>MKYVVLIYGNPESRQAWAGMSDQQRAAGLAYYQQLNDELDASGERIVSERLAFPELTTQVRVGENGATTTDGPFAEAKEFLAGFYLLDCESRERAVEIAARIPEAAFGVVEVRPVMGLHGPEL</sequence>
<evidence type="ECO:0000313" key="3">
    <source>
        <dbReference type="EMBL" id="SFW58175.1"/>
    </source>
</evidence>
<dbReference type="InterPro" id="IPR005545">
    <property type="entry name" value="YCII"/>
</dbReference>